<proteinExistence type="predicted"/>
<dbReference type="InterPro" id="IPR006600">
    <property type="entry name" value="HTH_CenpB_DNA-bd_dom"/>
</dbReference>
<protein>
    <submittedName>
        <fullName evidence="3">Jerky-like protein</fullName>
    </submittedName>
</protein>
<accession>A0A8X6Y1R1</accession>
<dbReference type="Pfam" id="PF03221">
    <property type="entry name" value="HTH_Tnp_Tc5"/>
    <property type="match status" value="1"/>
</dbReference>
<evidence type="ECO:0000259" key="2">
    <source>
        <dbReference type="Pfam" id="PF03221"/>
    </source>
</evidence>
<dbReference type="PANTHER" id="PTHR46060:SF1">
    <property type="entry name" value="MARINER MOS1 TRANSPOSASE-LIKE PROTEIN"/>
    <property type="match status" value="1"/>
</dbReference>
<dbReference type="EMBL" id="BMAV01013554">
    <property type="protein sequence ID" value="GFY61301.1"/>
    <property type="molecule type" value="Genomic_DNA"/>
</dbReference>
<dbReference type="InterPro" id="IPR036397">
    <property type="entry name" value="RNaseH_sf"/>
</dbReference>
<dbReference type="GO" id="GO:0003677">
    <property type="term" value="F:DNA binding"/>
    <property type="evidence" value="ECO:0007669"/>
    <property type="project" value="UniProtKB-KW"/>
</dbReference>
<organism evidence="3 4">
    <name type="scientific">Trichonephila inaurata madagascariensis</name>
    <dbReference type="NCBI Taxonomy" id="2747483"/>
    <lineage>
        <taxon>Eukaryota</taxon>
        <taxon>Metazoa</taxon>
        <taxon>Ecdysozoa</taxon>
        <taxon>Arthropoda</taxon>
        <taxon>Chelicerata</taxon>
        <taxon>Arachnida</taxon>
        <taxon>Araneae</taxon>
        <taxon>Araneomorphae</taxon>
        <taxon>Entelegynae</taxon>
        <taxon>Araneoidea</taxon>
        <taxon>Nephilidae</taxon>
        <taxon>Trichonephila</taxon>
        <taxon>Trichonephila inaurata</taxon>
    </lineage>
</organism>
<dbReference type="Proteomes" id="UP000886998">
    <property type="component" value="Unassembled WGS sequence"/>
</dbReference>
<evidence type="ECO:0000313" key="4">
    <source>
        <dbReference type="Proteomes" id="UP000886998"/>
    </source>
</evidence>
<keyword evidence="4" id="KW-1185">Reference proteome</keyword>
<dbReference type="Gene3D" id="3.30.420.10">
    <property type="entry name" value="Ribonuclease H-like superfamily/Ribonuclease H"/>
    <property type="match status" value="1"/>
</dbReference>
<name>A0A8X6Y1R1_9ARAC</name>
<feature type="domain" description="HTH CENPB-type" evidence="2">
    <location>
        <begin position="78"/>
        <end position="103"/>
    </location>
</feature>
<evidence type="ECO:0000256" key="1">
    <source>
        <dbReference type="ARBA" id="ARBA00023125"/>
    </source>
</evidence>
<dbReference type="InterPro" id="IPR052709">
    <property type="entry name" value="Transposase-MT_Hybrid"/>
</dbReference>
<evidence type="ECO:0000313" key="3">
    <source>
        <dbReference type="EMBL" id="GFY61301.1"/>
    </source>
</evidence>
<gene>
    <name evidence="3" type="primary">NCL1_26437</name>
    <name evidence="3" type="ORF">TNIN_446791</name>
</gene>
<dbReference type="OrthoDB" id="125347at2759"/>
<reference evidence="3" key="1">
    <citation type="submission" date="2020-08" db="EMBL/GenBank/DDBJ databases">
        <title>Multicomponent nature underlies the extraordinary mechanical properties of spider dragline silk.</title>
        <authorList>
            <person name="Kono N."/>
            <person name="Nakamura H."/>
            <person name="Mori M."/>
            <person name="Yoshida Y."/>
            <person name="Ohtoshi R."/>
            <person name="Malay A.D."/>
            <person name="Moran D.A.P."/>
            <person name="Tomita M."/>
            <person name="Numata K."/>
            <person name="Arakawa K."/>
        </authorList>
    </citation>
    <scope>NUCLEOTIDE SEQUENCE</scope>
</reference>
<dbReference type="AlphaFoldDB" id="A0A8X6Y1R1"/>
<sequence length="193" mass="21905">MELDKFKWEALDHPPYSLDMSPCDSHVFGPQKKHLKGKRFNSGDVLKDTVKHWVSSQPQEFWEQGILRLVHQWDRCAQAYGGSADFKASTGWLKNFKSRQGIRELQIGSESLSGGKNSAHKFKETFLQHVEEEGYSRDDAYIIDETRVNWKALPRKTLASKRESTAPGLKVSKERVTDMACANASGTHALHCL</sequence>
<dbReference type="PANTHER" id="PTHR46060">
    <property type="entry name" value="MARINER MOS1 TRANSPOSASE-LIKE PROTEIN"/>
    <property type="match status" value="1"/>
</dbReference>
<keyword evidence="1" id="KW-0238">DNA-binding</keyword>
<comment type="caution">
    <text evidence="3">The sequence shown here is derived from an EMBL/GenBank/DDBJ whole genome shotgun (WGS) entry which is preliminary data.</text>
</comment>